<evidence type="ECO:0000313" key="4">
    <source>
        <dbReference type="EMBL" id="QHL88126.1"/>
    </source>
</evidence>
<reference evidence="4 5" key="1">
    <citation type="submission" date="2020-01" db="EMBL/GenBank/DDBJ databases">
        <authorList>
            <person name="Kim M."/>
        </authorList>
    </citation>
    <scope>NUCLEOTIDE SEQUENCE [LARGE SCALE GENOMIC DNA]</scope>
    <source>
        <strain evidence="4 5">BT10</strain>
    </source>
</reference>
<dbReference type="InterPro" id="IPR013570">
    <property type="entry name" value="Tscrpt_reg_YsiA_C"/>
</dbReference>
<dbReference type="Proteomes" id="UP000464214">
    <property type="component" value="Chromosome"/>
</dbReference>
<dbReference type="Gene3D" id="1.10.357.10">
    <property type="entry name" value="Tetracycline Repressor, domain 2"/>
    <property type="match status" value="1"/>
</dbReference>
<dbReference type="SUPFAM" id="SSF46689">
    <property type="entry name" value="Homeodomain-like"/>
    <property type="match status" value="1"/>
</dbReference>
<evidence type="ECO:0000313" key="5">
    <source>
        <dbReference type="Proteomes" id="UP000464214"/>
    </source>
</evidence>
<dbReference type="Gene3D" id="1.10.10.60">
    <property type="entry name" value="Homeodomain-like"/>
    <property type="match status" value="1"/>
</dbReference>
<proteinExistence type="predicted"/>
<dbReference type="RefSeq" id="WP_160692193.1">
    <property type="nucleotide sequence ID" value="NZ_CP047897.1"/>
</dbReference>
<dbReference type="SUPFAM" id="SSF48498">
    <property type="entry name" value="Tetracyclin repressor-like, C-terminal domain"/>
    <property type="match status" value="1"/>
</dbReference>
<dbReference type="InterPro" id="IPR001647">
    <property type="entry name" value="HTH_TetR"/>
</dbReference>
<keyword evidence="1 2" id="KW-0238">DNA-binding</keyword>
<dbReference type="InterPro" id="IPR009057">
    <property type="entry name" value="Homeodomain-like_sf"/>
</dbReference>
<protein>
    <submittedName>
        <fullName evidence="4">TetR family transcriptional regulator</fullName>
    </submittedName>
</protein>
<dbReference type="InterPro" id="IPR036271">
    <property type="entry name" value="Tet_transcr_reg_TetR-rel_C_sf"/>
</dbReference>
<evidence type="ECO:0000256" key="1">
    <source>
        <dbReference type="ARBA" id="ARBA00023125"/>
    </source>
</evidence>
<name>A0A6P1NWB6_9BACT</name>
<dbReference type="GO" id="GO:0003677">
    <property type="term" value="F:DNA binding"/>
    <property type="evidence" value="ECO:0007669"/>
    <property type="project" value="UniProtKB-UniRule"/>
</dbReference>
<feature type="DNA-binding region" description="H-T-H motif" evidence="2">
    <location>
        <begin position="24"/>
        <end position="43"/>
    </location>
</feature>
<dbReference type="AlphaFoldDB" id="A0A6P1NWB6"/>
<feature type="domain" description="HTH tetR-type" evidence="3">
    <location>
        <begin position="1"/>
        <end position="61"/>
    </location>
</feature>
<organism evidence="4 5">
    <name type="scientific">Nibribacter ruber</name>
    <dbReference type="NCBI Taxonomy" id="2698458"/>
    <lineage>
        <taxon>Bacteria</taxon>
        <taxon>Pseudomonadati</taxon>
        <taxon>Bacteroidota</taxon>
        <taxon>Cytophagia</taxon>
        <taxon>Cytophagales</taxon>
        <taxon>Hymenobacteraceae</taxon>
        <taxon>Nibribacter</taxon>
    </lineage>
</organism>
<evidence type="ECO:0000259" key="3">
    <source>
        <dbReference type="PROSITE" id="PS50977"/>
    </source>
</evidence>
<gene>
    <name evidence="4" type="ORF">GU926_12060</name>
</gene>
<keyword evidence="5" id="KW-1185">Reference proteome</keyword>
<accession>A0A6P1NWB6</accession>
<dbReference type="Pfam" id="PF00440">
    <property type="entry name" value="TetR_N"/>
    <property type="match status" value="1"/>
</dbReference>
<sequence length="204" mass="23185">MTIKNTVLQEALALLQKEGLHGISEEQLVHRLGISMATFQELFGSKENLVLEVVQYDVQGRKQAHAALFKNESSAVRKLLMVVEHGLQLLRQANPLLIVELIEHYPRAWNVYLDYNSGYSAHLVHDLLNEGVLGGDLRRDINIHLVTKILMEQVAMLVNPAVFPPETYNLGEAFRSIFLYYIRGLCTEEGMKKAEEFFSRTASF</sequence>
<dbReference type="EMBL" id="CP047897">
    <property type="protein sequence ID" value="QHL88126.1"/>
    <property type="molecule type" value="Genomic_DNA"/>
</dbReference>
<dbReference type="PROSITE" id="PS50977">
    <property type="entry name" value="HTH_TETR_2"/>
    <property type="match status" value="1"/>
</dbReference>
<dbReference type="KEGG" id="nib:GU926_12060"/>
<evidence type="ECO:0000256" key="2">
    <source>
        <dbReference type="PROSITE-ProRule" id="PRU00335"/>
    </source>
</evidence>
<dbReference type="Pfam" id="PF08359">
    <property type="entry name" value="TetR_C_4"/>
    <property type="match status" value="1"/>
</dbReference>